<keyword evidence="1" id="KW-1133">Transmembrane helix</keyword>
<dbReference type="Proteomes" id="UP000799766">
    <property type="component" value="Unassembled WGS sequence"/>
</dbReference>
<dbReference type="PANTHER" id="PTHR37577">
    <property type="entry name" value="INTEGRAL MEMBRANE PROTEIN"/>
    <property type="match status" value="1"/>
</dbReference>
<feature type="transmembrane region" description="Helical" evidence="1">
    <location>
        <begin position="289"/>
        <end position="309"/>
    </location>
</feature>
<dbReference type="InterPro" id="IPR053018">
    <property type="entry name" value="Elsinochrome_Biosynth-Asso"/>
</dbReference>
<feature type="transmembrane region" description="Helical" evidence="1">
    <location>
        <begin position="157"/>
        <end position="177"/>
    </location>
</feature>
<feature type="transmembrane region" description="Helical" evidence="1">
    <location>
        <begin position="92"/>
        <end position="115"/>
    </location>
</feature>
<gene>
    <name evidence="2" type="ORF">BDY21DRAFT_76892</name>
</gene>
<reference evidence="2" key="1">
    <citation type="journal article" date="2020" name="Stud. Mycol.">
        <title>101 Dothideomycetes genomes: a test case for predicting lifestyles and emergence of pathogens.</title>
        <authorList>
            <person name="Haridas S."/>
            <person name="Albert R."/>
            <person name="Binder M."/>
            <person name="Bloem J."/>
            <person name="Labutti K."/>
            <person name="Salamov A."/>
            <person name="Andreopoulos B."/>
            <person name="Baker S."/>
            <person name="Barry K."/>
            <person name="Bills G."/>
            <person name="Bluhm B."/>
            <person name="Cannon C."/>
            <person name="Castanera R."/>
            <person name="Culley D."/>
            <person name="Daum C."/>
            <person name="Ezra D."/>
            <person name="Gonzalez J."/>
            <person name="Henrissat B."/>
            <person name="Kuo A."/>
            <person name="Liang C."/>
            <person name="Lipzen A."/>
            <person name="Lutzoni F."/>
            <person name="Magnuson J."/>
            <person name="Mondo S."/>
            <person name="Nolan M."/>
            <person name="Ohm R."/>
            <person name="Pangilinan J."/>
            <person name="Park H.-J."/>
            <person name="Ramirez L."/>
            <person name="Alfaro M."/>
            <person name="Sun H."/>
            <person name="Tritt A."/>
            <person name="Yoshinaga Y."/>
            <person name="Zwiers L.-H."/>
            <person name="Turgeon B."/>
            <person name="Goodwin S."/>
            <person name="Spatafora J."/>
            <person name="Crous P."/>
            <person name="Grigoriev I."/>
        </authorList>
    </citation>
    <scope>NUCLEOTIDE SEQUENCE</scope>
    <source>
        <strain evidence="2">ATCC 16933</strain>
    </source>
</reference>
<name>A0A6A6NU29_9PEZI</name>
<protein>
    <submittedName>
        <fullName evidence="2">Uncharacterized protein</fullName>
    </submittedName>
</protein>
<evidence type="ECO:0000256" key="1">
    <source>
        <dbReference type="SAM" id="Phobius"/>
    </source>
</evidence>
<accession>A0A6A6NU29</accession>
<dbReference type="AlphaFoldDB" id="A0A6A6NU29"/>
<proteinExistence type="predicted"/>
<keyword evidence="3" id="KW-1185">Reference proteome</keyword>
<sequence length="337" mass="37913">MAFKGPEDTMPYSAVLRRIFNEFREACTASDYFRVIHFAHVDYFRHTCSLTAEAWRIQCEKIKSENEQLQCNDVAAEKIQACEEKLQRINCILLSASDAQTLNGIAILVSALIYIHTLDLYHLHLVYDIASFTSVSTTAAALSCFKTLRSHRATRIFSLFAFFVLYVAFLVCIANRLRGWDDTVPGQCYDTSLLAVAKSPHPYADGVYVGMTGGYMVVYSLLMLWAMLTASLKPRGMALRLFEVIAGGMTRLEKSIIILAIAQYPVHLYSVIAIKVSNTHLLRGESENSWGFGQIVAVTLLAGTLVECMRQWKSYMHWKLSRTLRDIPFEAKASGFA</sequence>
<feature type="transmembrane region" description="Helical" evidence="1">
    <location>
        <begin position="256"/>
        <end position="277"/>
    </location>
</feature>
<feature type="transmembrane region" description="Helical" evidence="1">
    <location>
        <begin position="121"/>
        <end position="145"/>
    </location>
</feature>
<organism evidence="2 3">
    <name type="scientific">Lineolata rhizophorae</name>
    <dbReference type="NCBI Taxonomy" id="578093"/>
    <lineage>
        <taxon>Eukaryota</taxon>
        <taxon>Fungi</taxon>
        <taxon>Dikarya</taxon>
        <taxon>Ascomycota</taxon>
        <taxon>Pezizomycotina</taxon>
        <taxon>Dothideomycetes</taxon>
        <taxon>Dothideomycetes incertae sedis</taxon>
        <taxon>Lineolatales</taxon>
        <taxon>Lineolataceae</taxon>
        <taxon>Lineolata</taxon>
    </lineage>
</organism>
<dbReference type="PANTHER" id="PTHR37577:SF1">
    <property type="entry name" value="INTEGRAL MEMBRANE PROTEIN"/>
    <property type="match status" value="1"/>
</dbReference>
<keyword evidence="1" id="KW-0812">Transmembrane</keyword>
<evidence type="ECO:0000313" key="2">
    <source>
        <dbReference type="EMBL" id="KAF2455007.1"/>
    </source>
</evidence>
<evidence type="ECO:0000313" key="3">
    <source>
        <dbReference type="Proteomes" id="UP000799766"/>
    </source>
</evidence>
<dbReference type="EMBL" id="MU001688">
    <property type="protein sequence ID" value="KAF2455007.1"/>
    <property type="molecule type" value="Genomic_DNA"/>
</dbReference>
<dbReference type="OrthoDB" id="5427664at2759"/>
<keyword evidence="1" id="KW-0472">Membrane</keyword>
<feature type="transmembrane region" description="Helical" evidence="1">
    <location>
        <begin position="207"/>
        <end position="228"/>
    </location>
</feature>